<dbReference type="GO" id="GO:0030488">
    <property type="term" value="P:tRNA methylation"/>
    <property type="evidence" value="ECO:0007669"/>
    <property type="project" value="TreeGrafter"/>
</dbReference>
<dbReference type="Proteomes" id="UP000249902">
    <property type="component" value="Unassembled WGS sequence"/>
</dbReference>
<dbReference type="InterPro" id="IPR040576">
    <property type="entry name" value="DLP_helical"/>
</dbReference>
<feature type="coiled-coil region" evidence="1">
    <location>
        <begin position="327"/>
        <end position="358"/>
    </location>
</feature>
<feature type="coiled-coil region" evidence="1">
    <location>
        <begin position="515"/>
        <end position="552"/>
    </location>
</feature>
<dbReference type="Proteomes" id="UP000217301">
    <property type="component" value="Chromosome"/>
</dbReference>
<evidence type="ECO:0000259" key="3">
    <source>
        <dbReference type="Pfam" id="PF18709"/>
    </source>
</evidence>
<dbReference type="EMBL" id="UAVP01000007">
    <property type="protein sequence ID" value="SQA75097.1"/>
    <property type="molecule type" value="Genomic_DNA"/>
</dbReference>
<feature type="domain" description="G" evidence="2">
    <location>
        <begin position="51"/>
        <end position="160"/>
    </location>
</feature>
<evidence type="ECO:0000313" key="5">
    <source>
        <dbReference type="EMBL" id="SQA75097.1"/>
    </source>
</evidence>
<sequence>MNTNLKIAELSNKLQTLINKTYELLEKTNNIELQKKLKAELEALKNRTDLTVAFVGQYSSGKSTIISAITGNKDIKIDANVATDKVSKYRWNNIVLLDTPGILAGKVERHDEHTKEALKKSDLIVYVITSQLFDDIIFENFIDIAYNQALKDKMLIAVNKMSMEAGEFEELQKNYTTSIKSIFAERGYDFDFEVVFIDAADYIEGVEDNDDEFIQLSNFNKFISTLNDFVNRKGLIKKQFDTPIRLLKGSVSDIAMSEVDPNLQVLLEQGIKKIKGSKRDIERVVRLEISKLEQELKNKGYEVGNMIGECSKEDFERAQDEYNQYVKNRVEETKDIIESQIEQENEELITEIEEFSKKDAVVAYQESIEKKLQSNINLSATQRVSLEKQRDILGFLQKGTGNIANMAIKNASLNGLKAVSGSNLHRAVLSVGKFFGHNFKPWGAIKIAGNISKVAKFAGTALAGLGIVIDVVQEEKEENRIKEIVAAKAQFFASVRDFVSGIVKELETMFSDYIRNSYEQKLEDLNTQKIEIVNLSNTNEKLKEAISKLDSEYIDFIEIIEN</sequence>
<keyword evidence="1" id="KW-0175">Coiled coil</keyword>
<reference evidence="6" key="2">
    <citation type="submission" date="2017-06" db="EMBL/GenBank/DDBJ databases">
        <title>Capnocytophaga spp. assemblies.</title>
        <authorList>
            <person name="Gulvik C.A."/>
        </authorList>
    </citation>
    <scope>NUCLEOTIDE SEQUENCE [LARGE SCALE GENOMIC DNA]</scope>
    <source>
        <strain evidence="6">KC1668</strain>
    </source>
</reference>
<dbReference type="Pfam" id="PF01926">
    <property type="entry name" value="MMR_HSR1"/>
    <property type="match status" value="1"/>
</dbReference>
<dbReference type="RefSeq" id="WP_002677571.1">
    <property type="nucleotide sequence ID" value="NZ_CP022385.1"/>
</dbReference>
<dbReference type="AlphaFoldDB" id="A0AAX2I9H4"/>
<proteinExistence type="predicted"/>
<reference evidence="5 7" key="3">
    <citation type="submission" date="2018-06" db="EMBL/GenBank/DDBJ databases">
        <authorList>
            <consortium name="Pathogen Informatics"/>
            <person name="Doyle S."/>
        </authorList>
    </citation>
    <scope>NUCLEOTIDE SEQUENCE [LARGE SCALE GENOMIC DNA]</scope>
    <source>
        <strain evidence="5 7">NCTC11653</strain>
    </source>
</reference>
<name>A0AAX2I9H4_CAPSP</name>
<dbReference type="InterPro" id="IPR027417">
    <property type="entry name" value="P-loop_NTPase"/>
</dbReference>
<keyword evidence="6" id="KW-1185">Reference proteome</keyword>
<evidence type="ECO:0000259" key="2">
    <source>
        <dbReference type="Pfam" id="PF01926"/>
    </source>
</evidence>
<gene>
    <name evidence="4" type="ORF">CGC55_05245</name>
    <name evidence="5" type="ORF">NCTC11653_00993</name>
</gene>
<dbReference type="KEGG" id="cspu:CGC55_05245"/>
<evidence type="ECO:0000256" key="1">
    <source>
        <dbReference type="SAM" id="Coils"/>
    </source>
</evidence>
<evidence type="ECO:0000313" key="4">
    <source>
        <dbReference type="EMBL" id="ATA83945.1"/>
    </source>
</evidence>
<accession>A0AAX2I9H4</accession>
<evidence type="ECO:0000313" key="7">
    <source>
        <dbReference type="Proteomes" id="UP000249902"/>
    </source>
</evidence>
<dbReference type="EMBL" id="CP022385">
    <property type="protein sequence ID" value="ATA83945.1"/>
    <property type="molecule type" value="Genomic_DNA"/>
</dbReference>
<dbReference type="InterPro" id="IPR006073">
    <property type="entry name" value="GTP-bd"/>
</dbReference>
<dbReference type="PANTHER" id="PTHR42714">
    <property type="entry name" value="TRNA MODIFICATION GTPASE GTPBP3"/>
    <property type="match status" value="1"/>
</dbReference>
<evidence type="ECO:0000313" key="6">
    <source>
        <dbReference type="Proteomes" id="UP000217301"/>
    </source>
</evidence>
<dbReference type="Gene3D" id="3.40.50.300">
    <property type="entry name" value="P-loop containing nucleotide triphosphate hydrolases"/>
    <property type="match status" value="1"/>
</dbReference>
<dbReference type="GO" id="GO:0002098">
    <property type="term" value="P:tRNA wobble uridine modification"/>
    <property type="evidence" value="ECO:0007669"/>
    <property type="project" value="TreeGrafter"/>
</dbReference>
<reference evidence="4" key="1">
    <citation type="journal article" date="2017" name="Genome Announc.">
        <title>Twelve Complete Reference Genomes of Clinical Isolates in the Capnocytophaga Genus.</title>
        <authorList>
            <person name="Villarma A."/>
            <person name="Gulvik C.A."/>
            <person name="Rowe L.A."/>
            <person name="Sheth M."/>
            <person name="Juieng P."/>
            <person name="Nicholson A.C."/>
            <person name="Loparev V.N."/>
            <person name="McQuiston J.R."/>
        </authorList>
    </citation>
    <scope>NUCLEOTIDE SEQUENCE</scope>
    <source>
        <strain evidence="4">KC1668</strain>
    </source>
</reference>
<dbReference type="GO" id="GO:0005525">
    <property type="term" value="F:GTP binding"/>
    <property type="evidence" value="ECO:0007669"/>
    <property type="project" value="InterPro"/>
</dbReference>
<dbReference type="Pfam" id="PF18709">
    <property type="entry name" value="DLP_helical"/>
    <property type="match status" value="1"/>
</dbReference>
<protein>
    <submittedName>
        <fullName evidence="4 5">GTPase</fullName>
    </submittedName>
</protein>
<dbReference type="SUPFAM" id="SSF52540">
    <property type="entry name" value="P-loop containing nucleoside triphosphate hydrolases"/>
    <property type="match status" value="1"/>
</dbReference>
<organism evidence="5 7">
    <name type="scientific">Capnocytophaga sputigena</name>
    <dbReference type="NCBI Taxonomy" id="1019"/>
    <lineage>
        <taxon>Bacteria</taxon>
        <taxon>Pseudomonadati</taxon>
        <taxon>Bacteroidota</taxon>
        <taxon>Flavobacteriia</taxon>
        <taxon>Flavobacteriales</taxon>
        <taxon>Flavobacteriaceae</taxon>
        <taxon>Capnocytophaga</taxon>
    </lineage>
</organism>
<dbReference type="PANTHER" id="PTHR42714:SF2">
    <property type="entry name" value="TRNA MODIFICATION GTPASE GTPBP3, MITOCHONDRIAL"/>
    <property type="match status" value="1"/>
</dbReference>
<dbReference type="GO" id="GO:0005737">
    <property type="term" value="C:cytoplasm"/>
    <property type="evidence" value="ECO:0007669"/>
    <property type="project" value="TreeGrafter"/>
</dbReference>
<feature type="domain" description="Dynamin-like helical" evidence="3">
    <location>
        <begin position="266"/>
        <end position="516"/>
    </location>
</feature>